<dbReference type="EMBL" id="JAGGKT010000018">
    <property type="protein sequence ID" value="MBP1934256.1"/>
    <property type="molecule type" value="Genomic_DNA"/>
</dbReference>
<dbReference type="InterPro" id="IPR006680">
    <property type="entry name" value="Amidohydro-rel"/>
</dbReference>
<dbReference type="PANTHER" id="PTHR21240:SF28">
    <property type="entry name" value="ISO-OROTATE DECARBOXYLASE (EUROFUNG)"/>
    <property type="match status" value="1"/>
</dbReference>
<dbReference type="GO" id="GO:0016787">
    <property type="term" value="F:hydrolase activity"/>
    <property type="evidence" value="ECO:0007669"/>
    <property type="project" value="UniProtKB-KW"/>
</dbReference>
<keyword evidence="1" id="KW-0456">Lyase</keyword>
<dbReference type="InterPro" id="IPR032466">
    <property type="entry name" value="Metal_Hydrolase"/>
</dbReference>
<organism evidence="3 4">
    <name type="scientific">Ammoniphilus resinae</name>
    <dbReference type="NCBI Taxonomy" id="861532"/>
    <lineage>
        <taxon>Bacteria</taxon>
        <taxon>Bacillati</taxon>
        <taxon>Bacillota</taxon>
        <taxon>Bacilli</taxon>
        <taxon>Bacillales</taxon>
        <taxon>Paenibacillaceae</taxon>
        <taxon>Aneurinibacillus group</taxon>
        <taxon>Ammoniphilus</taxon>
    </lineage>
</organism>
<keyword evidence="4" id="KW-1185">Reference proteome</keyword>
<gene>
    <name evidence="3" type="ORF">J2Z37_004275</name>
</gene>
<dbReference type="Pfam" id="PF04909">
    <property type="entry name" value="Amidohydro_2"/>
    <property type="match status" value="1"/>
</dbReference>
<evidence type="ECO:0000256" key="1">
    <source>
        <dbReference type="ARBA" id="ARBA00023239"/>
    </source>
</evidence>
<dbReference type="SUPFAM" id="SSF51556">
    <property type="entry name" value="Metallo-dependent hydrolases"/>
    <property type="match status" value="1"/>
</dbReference>
<reference evidence="3 4" key="1">
    <citation type="submission" date="2021-03" db="EMBL/GenBank/DDBJ databases">
        <title>Genomic Encyclopedia of Type Strains, Phase IV (KMG-IV): sequencing the most valuable type-strain genomes for metagenomic binning, comparative biology and taxonomic classification.</title>
        <authorList>
            <person name="Goeker M."/>
        </authorList>
    </citation>
    <scope>NUCLEOTIDE SEQUENCE [LARGE SCALE GENOMIC DNA]</scope>
    <source>
        <strain evidence="3 4">DSM 24738</strain>
    </source>
</reference>
<protein>
    <submittedName>
        <fullName evidence="3">TIM-barrel fold metal-dependent hydrolase</fullName>
    </submittedName>
</protein>
<evidence type="ECO:0000259" key="2">
    <source>
        <dbReference type="Pfam" id="PF04909"/>
    </source>
</evidence>
<evidence type="ECO:0000313" key="4">
    <source>
        <dbReference type="Proteomes" id="UP001519343"/>
    </source>
</evidence>
<dbReference type="Proteomes" id="UP001519343">
    <property type="component" value="Unassembled WGS sequence"/>
</dbReference>
<evidence type="ECO:0000313" key="3">
    <source>
        <dbReference type="EMBL" id="MBP1934256.1"/>
    </source>
</evidence>
<comment type="caution">
    <text evidence="3">The sequence shown here is derived from an EMBL/GenBank/DDBJ whole genome shotgun (WGS) entry which is preliminary data.</text>
</comment>
<feature type="domain" description="Amidohydrolase-related" evidence="2">
    <location>
        <begin position="8"/>
        <end position="350"/>
    </location>
</feature>
<accession>A0ABS4GVI2</accession>
<dbReference type="Gene3D" id="3.20.20.140">
    <property type="entry name" value="Metal-dependent hydrolases"/>
    <property type="match status" value="1"/>
</dbReference>
<proteinExistence type="predicted"/>
<keyword evidence="3" id="KW-0378">Hydrolase</keyword>
<dbReference type="PANTHER" id="PTHR21240">
    <property type="entry name" value="2-AMINO-3-CARBOXYLMUCONATE-6-SEMIALDEHYDE DECARBOXYLASE"/>
    <property type="match status" value="1"/>
</dbReference>
<name>A0ABS4GVI2_9BACL</name>
<sequence>MMKLNNIIDCDVHPHPRNMEEIRQYLPLPWRHRLQMVNSRGMYMNPIHVNRLDSETPDGGFPCSDPDFMRTQLMDAYGINYAILLPRAFATMYPNPDFAAAVAAAYNDWLADRWLDNNNKDGRCKGSITVAPQDPTLAVKEIERWAGHPHMVQVMMDGGSRAPYGQRQFYPIYEACAHYGLPVAFHPGTEGVGINESPAPGYPSTYIEWHVGLMLAFQAHLISFITEGVFERFPKLKVVLVEGGSAWLPPLLWRLEAEWKALREEVPWVKKRPSEYVRDHVRITSQPLENPDNKQQLLQIFEMMGAKDILMFSSDYPHWDFDSPTRAFPKLEEEIKRRIFYENAKELYNLD</sequence>
<dbReference type="InterPro" id="IPR032465">
    <property type="entry name" value="ACMSD"/>
</dbReference>